<dbReference type="CDD" id="cd00886">
    <property type="entry name" value="MogA_MoaB"/>
    <property type="match status" value="1"/>
</dbReference>
<feature type="domain" description="MoaB/Mog" evidence="6">
    <location>
        <begin position="382"/>
        <end position="529"/>
    </location>
</feature>
<evidence type="ECO:0000256" key="4">
    <source>
        <dbReference type="ARBA" id="ARBA00023150"/>
    </source>
</evidence>
<evidence type="ECO:0000256" key="5">
    <source>
        <dbReference type="RuleBase" id="RU365090"/>
    </source>
</evidence>
<keyword evidence="5" id="KW-0479">Metal-binding</keyword>
<dbReference type="SUPFAM" id="SSF53218">
    <property type="entry name" value="Molybdenum cofactor biosynthesis proteins"/>
    <property type="match status" value="2"/>
</dbReference>
<comment type="catalytic activity">
    <reaction evidence="5">
        <text>molybdopterin + ATP + H(+) = adenylyl-molybdopterin + diphosphate</text>
        <dbReference type="Rhea" id="RHEA:31331"/>
        <dbReference type="ChEBI" id="CHEBI:15378"/>
        <dbReference type="ChEBI" id="CHEBI:30616"/>
        <dbReference type="ChEBI" id="CHEBI:33019"/>
        <dbReference type="ChEBI" id="CHEBI:58698"/>
        <dbReference type="ChEBI" id="CHEBI:62727"/>
    </reaction>
</comment>
<dbReference type="SUPFAM" id="SSF63867">
    <property type="entry name" value="MoeA C-terminal domain-like"/>
    <property type="match status" value="1"/>
</dbReference>
<comment type="similarity">
    <text evidence="3">In the C-terminal section; belongs to the MoeA family.</text>
</comment>
<dbReference type="InterPro" id="IPR001453">
    <property type="entry name" value="MoaB/Mog_dom"/>
</dbReference>
<comment type="similarity">
    <text evidence="5">Belongs to the MoeA family.</text>
</comment>
<gene>
    <name evidence="7" type="ORF">PIIN_07909</name>
</gene>
<dbReference type="InterPro" id="IPR005111">
    <property type="entry name" value="MoeA_C_domain_IV"/>
</dbReference>
<dbReference type="InterPro" id="IPR036688">
    <property type="entry name" value="MoeA_C_domain_IV_sf"/>
</dbReference>
<evidence type="ECO:0000313" key="8">
    <source>
        <dbReference type="Proteomes" id="UP000007148"/>
    </source>
</evidence>
<comment type="caution">
    <text evidence="7">The sequence shown here is derived from an EMBL/GenBank/DDBJ whole genome shotgun (WGS) entry which is preliminary data.</text>
</comment>
<dbReference type="HOGENOM" id="CLU_010186_2_2_1"/>
<dbReference type="OMA" id="ESPYPMI"/>
<dbReference type="InParanoid" id="G4TRL2"/>
<dbReference type="PANTHER" id="PTHR10192:SF5">
    <property type="entry name" value="GEPHYRIN"/>
    <property type="match status" value="1"/>
</dbReference>
<dbReference type="OrthoDB" id="4349954at2759"/>
<dbReference type="InterPro" id="IPR036425">
    <property type="entry name" value="MoaB/Mog-like_dom_sf"/>
</dbReference>
<evidence type="ECO:0000313" key="7">
    <source>
        <dbReference type="EMBL" id="CCA73955.1"/>
    </source>
</evidence>
<comment type="cofactor">
    <cofactor evidence="5">
        <name>Mg(2+)</name>
        <dbReference type="ChEBI" id="CHEBI:18420"/>
    </cofactor>
</comment>
<dbReference type="PROSITE" id="PS01078">
    <property type="entry name" value="MOCF_BIOSYNTHESIS_1"/>
    <property type="match status" value="1"/>
</dbReference>
<dbReference type="Pfam" id="PF00994">
    <property type="entry name" value="MoCF_biosynth"/>
    <property type="match status" value="2"/>
</dbReference>
<dbReference type="SMART" id="SM00852">
    <property type="entry name" value="MoCF_biosynth"/>
    <property type="match status" value="2"/>
</dbReference>
<keyword evidence="5" id="KW-0460">Magnesium</keyword>
<reference evidence="7 8" key="1">
    <citation type="journal article" date="2011" name="PLoS Pathog.">
        <title>Endophytic Life Strategies Decoded by Genome and Transcriptome Analyses of the Mutualistic Root Symbiont Piriformospora indica.</title>
        <authorList>
            <person name="Zuccaro A."/>
            <person name="Lahrmann U."/>
            <person name="Guldener U."/>
            <person name="Langen G."/>
            <person name="Pfiffi S."/>
            <person name="Biedenkopf D."/>
            <person name="Wong P."/>
            <person name="Samans B."/>
            <person name="Grimm C."/>
            <person name="Basiewicz M."/>
            <person name="Murat C."/>
            <person name="Martin F."/>
            <person name="Kogel K.H."/>
        </authorList>
    </citation>
    <scope>NUCLEOTIDE SEQUENCE [LARGE SCALE GENOMIC DNA]</scope>
    <source>
        <strain evidence="7 8">DSM 11827</strain>
    </source>
</reference>
<dbReference type="Gene3D" id="3.90.105.10">
    <property type="entry name" value="Molybdopterin biosynthesis moea protein, domain 2"/>
    <property type="match status" value="1"/>
</dbReference>
<dbReference type="Gene3D" id="2.40.340.10">
    <property type="entry name" value="MoeA, C-terminal, domain IV"/>
    <property type="match status" value="1"/>
</dbReference>
<keyword evidence="8" id="KW-1185">Reference proteome</keyword>
<sequence length="621" mass="66207">MKISETRLTVVESLIVPDESGVITSTIKSLVELKSIDLIITTGGTGFGIRDVTPEAIGPLLQKQAPGLVHLLLSSSPKAVLSRPVAGICDQTLIITLPGSPKAVDECLEALLSGGILDHALALSRGADSRHLHENSAALTGAGVQTRHVHSHCGHHAPKPRTGGKMEMIPSSTFLGRLDIPSYLIVPLRARNSPFPLISLQEACQLIIKNIHHLPPITLPVNPSLRGYILAEPIYAQNDLPRYPSSNVDGYAIQASKGPGVYKVVHPGTHPRSLPVPEDSIYRINTGAPLPLGTDAVIMVEDTELVSPAPNGSGEVPSEELEVRTLAQVEVGENIRKPGSDLRKGDLIFEKGAAIGNTGGDLGALAFIGRREVVVYRKPRVAIMSTGDELADLADESDQQGEWRHWDTNRPILRGALEAQGYDVVDLGIVRDSLGAHVQALSSGLEQADIFISTGGSSMGTTDHIRPMLQEMNATVLFGRVKVKPGKPTIFAQVPCKSGEGTKPFFGLPGNPASALVTFNLFVRPALRLLGGFSIKDCQLQPVKVKLADDMPLDPRPEFHRVLVKANNEGQLEAHSTGGQRSSRASSLNSSNALVALPALVEEGPKQLLKGDMADALLIDL</sequence>
<dbReference type="InterPro" id="IPR008284">
    <property type="entry name" value="MoCF_biosynth_CS"/>
</dbReference>
<evidence type="ECO:0000259" key="6">
    <source>
        <dbReference type="SMART" id="SM00852"/>
    </source>
</evidence>
<evidence type="ECO:0000256" key="3">
    <source>
        <dbReference type="ARBA" id="ARBA00008339"/>
    </source>
</evidence>
<comment type="similarity">
    <text evidence="2">In the N-terminal section; belongs to the MoaB/Mog family.</text>
</comment>
<dbReference type="SUPFAM" id="SSF63882">
    <property type="entry name" value="MoeA N-terminal region -like"/>
    <property type="match status" value="1"/>
</dbReference>
<dbReference type="Gene3D" id="3.40.980.10">
    <property type="entry name" value="MoaB/Mog-like domain"/>
    <property type="match status" value="2"/>
</dbReference>
<dbReference type="Pfam" id="PF03453">
    <property type="entry name" value="MoeA_N"/>
    <property type="match status" value="1"/>
</dbReference>
<dbReference type="FunFam" id="3.40.980.10:FF:000001">
    <property type="entry name" value="Molybdopterin molybdenumtransferase"/>
    <property type="match status" value="1"/>
</dbReference>
<keyword evidence="4 5" id="KW-0501">Molybdenum cofactor biosynthesis</keyword>
<feature type="domain" description="MoaB/Mog" evidence="6">
    <location>
        <begin position="1"/>
        <end position="119"/>
    </location>
</feature>
<keyword evidence="5" id="KW-0808">Transferase</keyword>
<dbReference type="InterPro" id="IPR005110">
    <property type="entry name" value="MoeA_linker/N"/>
</dbReference>
<protein>
    <submittedName>
        <fullName evidence="7">Related to Gephyrin</fullName>
    </submittedName>
</protein>
<dbReference type="EMBL" id="CAFZ01000266">
    <property type="protein sequence ID" value="CCA73955.1"/>
    <property type="molecule type" value="Genomic_DNA"/>
</dbReference>
<dbReference type="eggNOG" id="KOG2371">
    <property type="taxonomic scope" value="Eukaryota"/>
</dbReference>
<evidence type="ECO:0000256" key="1">
    <source>
        <dbReference type="ARBA" id="ARBA00005046"/>
    </source>
</evidence>
<dbReference type="AlphaFoldDB" id="G4TRL2"/>
<dbReference type="InterPro" id="IPR036135">
    <property type="entry name" value="MoeA_linker/N_sf"/>
</dbReference>
<evidence type="ECO:0000256" key="2">
    <source>
        <dbReference type="ARBA" id="ARBA00007589"/>
    </source>
</evidence>
<proteinExistence type="inferred from homology"/>
<dbReference type="PANTHER" id="PTHR10192">
    <property type="entry name" value="MOLYBDOPTERIN BIOSYNTHESIS PROTEIN"/>
    <property type="match status" value="1"/>
</dbReference>
<name>G4TRL2_SERID</name>
<organism evidence="7 8">
    <name type="scientific">Serendipita indica (strain DSM 11827)</name>
    <name type="common">Root endophyte fungus</name>
    <name type="synonym">Piriformospora indica</name>
    <dbReference type="NCBI Taxonomy" id="1109443"/>
    <lineage>
        <taxon>Eukaryota</taxon>
        <taxon>Fungi</taxon>
        <taxon>Dikarya</taxon>
        <taxon>Basidiomycota</taxon>
        <taxon>Agaricomycotina</taxon>
        <taxon>Agaricomycetes</taxon>
        <taxon>Sebacinales</taxon>
        <taxon>Serendipitaceae</taxon>
        <taxon>Serendipita</taxon>
    </lineage>
</organism>
<comment type="function">
    <text evidence="5">Catalyzes two steps in the biosynthesis of the molybdenum cofactor. In the first step, molybdopterin is adenylated. Subsequently, molybdate is inserted into adenylated molybdopterin and AMP is released.</text>
</comment>
<dbReference type="GO" id="GO:0061599">
    <property type="term" value="F:molybdopterin molybdotransferase activity"/>
    <property type="evidence" value="ECO:0007669"/>
    <property type="project" value="UniProtKB-UniRule"/>
</dbReference>
<dbReference type="PROSITE" id="PS01079">
    <property type="entry name" value="MOCF_BIOSYNTHESIS_2"/>
    <property type="match status" value="1"/>
</dbReference>
<dbReference type="GO" id="GO:0061598">
    <property type="term" value="F:molybdopterin adenylyltransferase activity"/>
    <property type="evidence" value="ECO:0007669"/>
    <property type="project" value="UniProtKB-UniRule"/>
</dbReference>
<dbReference type="Proteomes" id="UP000007148">
    <property type="component" value="Unassembled WGS sequence"/>
</dbReference>
<dbReference type="GO" id="GO:0005524">
    <property type="term" value="F:ATP binding"/>
    <property type="evidence" value="ECO:0007669"/>
    <property type="project" value="UniProtKB-UniRule"/>
</dbReference>
<dbReference type="GO" id="GO:0006777">
    <property type="term" value="P:Mo-molybdopterin cofactor biosynthetic process"/>
    <property type="evidence" value="ECO:0007669"/>
    <property type="project" value="UniProtKB-UniRule"/>
</dbReference>
<dbReference type="UniPathway" id="UPA00344"/>
<dbReference type="GO" id="GO:0005829">
    <property type="term" value="C:cytosol"/>
    <property type="evidence" value="ECO:0007669"/>
    <property type="project" value="TreeGrafter"/>
</dbReference>
<dbReference type="STRING" id="1109443.G4TRL2"/>
<accession>G4TRL2</accession>
<dbReference type="Pfam" id="PF03454">
    <property type="entry name" value="MoeA_C"/>
    <property type="match status" value="1"/>
</dbReference>
<keyword evidence="5" id="KW-0500">Molybdenum</keyword>
<dbReference type="CDD" id="cd00887">
    <property type="entry name" value="MoeA"/>
    <property type="match status" value="1"/>
</dbReference>
<comment type="pathway">
    <text evidence="1 5">Cofactor biosynthesis; molybdopterin biosynthesis.</text>
</comment>
<dbReference type="GO" id="GO:0046872">
    <property type="term" value="F:metal ion binding"/>
    <property type="evidence" value="ECO:0007669"/>
    <property type="project" value="UniProtKB-UniRule"/>
</dbReference>
<comment type="catalytic activity">
    <reaction evidence="5">
        <text>adenylyl-molybdopterin + molybdate = Mo-molybdopterin + AMP + H(+)</text>
        <dbReference type="Rhea" id="RHEA:35047"/>
        <dbReference type="ChEBI" id="CHEBI:15378"/>
        <dbReference type="ChEBI" id="CHEBI:36264"/>
        <dbReference type="ChEBI" id="CHEBI:62727"/>
        <dbReference type="ChEBI" id="CHEBI:71302"/>
        <dbReference type="ChEBI" id="CHEBI:456215"/>
    </reaction>
</comment>
<dbReference type="InterPro" id="IPR038987">
    <property type="entry name" value="MoeA-like"/>
</dbReference>
<dbReference type="Gene3D" id="2.170.190.11">
    <property type="entry name" value="Molybdopterin biosynthesis moea protein, domain 3"/>
    <property type="match status" value="1"/>
</dbReference>